<evidence type="ECO:0000313" key="3">
    <source>
        <dbReference type="Proteomes" id="UP000037136"/>
    </source>
</evidence>
<dbReference type="PANTHER" id="PTHR28042:SF1">
    <property type="entry name" value="E3 UBIQUITIN-PROTEIN LIGASE COMPLEX SLX5-SLX8 SUBUNIT SLX5"/>
    <property type="match status" value="1"/>
</dbReference>
<feature type="compositionally biased region" description="Polar residues" evidence="1">
    <location>
        <begin position="80"/>
        <end position="98"/>
    </location>
</feature>
<keyword evidence="3" id="KW-1185">Reference proteome</keyword>
<evidence type="ECO:0000313" key="2">
    <source>
        <dbReference type="EMBL" id="PFH57854.1"/>
    </source>
</evidence>
<evidence type="ECO:0000256" key="1">
    <source>
        <dbReference type="SAM" id="MobiDB-lite"/>
    </source>
</evidence>
<dbReference type="AlphaFoldDB" id="A0A2A9P9G7"/>
<gene>
    <name evidence="2" type="ORF">XA68_14473</name>
</gene>
<dbReference type="Proteomes" id="UP000037136">
    <property type="component" value="Unassembled WGS sequence"/>
</dbReference>
<dbReference type="STRING" id="268505.A0A2A9P9G7"/>
<dbReference type="OrthoDB" id="2398441at2759"/>
<proteinExistence type="predicted"/>
<dbReference type="PANTHER" id="PTHR28042">
    <property type="entry name" value="E3 UBIQUITIN-PROTEIN LIGASE COMPLEX SLX5-SLX8 SUBUNIT SLX5"/>
    <property type="match status" value="1"/>
</dbReference>
<organism evidence="2 3">
    <name type="scientific">Ophiocordyceps unilateralis</name>
    <name type="common">Zombie-ant fungus</name>
    <name type="synonym">Torrubia unilateralis</name>
    <dbReference type="NCBI Taxonomy" id="268505"/>
    <lineage>
        <taxon>Eukaryota</taxon>
        <taxon>Fungi</taxon>
        <taxon>Dikarya</taxon>
        <taxon>Ascomycota</taxon>
        <taxon>Pezizomycotina</taxon>
        <taxon>Sordariomycetes</taxon>
        <taxon>Hypocreomycetidae</taxon>
        <taxon>Hypocreales</taxon>
        <taxon>Ophiocordycipitaceae</taxon>
        <taxon>Ophiocordyceps</taxon>
    </lineage>
</organism>
<feature type="region of interest" description="Disordered" evidence="1">
    <location>
        <begin position="1"/>
        <end position="110"/>
    </location>
</feature>
<evidence type="ECO:0008006" key="4">
    <source>
        <dbReference type="Google" id="ProtNLM"/>
    </source>
</evidence>
<dbReference type="InterPro" id="IPR038886">
    <property type="entry name" value="E3_SLX5/Rfp1"/>
</dbReference>
<reference evidence="2 3" key="2">
    <citation type="journal article" date="2017" name="Sci. Rep.">
        <title>Ant-infecting Ophiocordyceps genomes reveal a high diversity of potential behavioral manipulation genes and a possible major role for enterotoxins.</title>
        <authorList>
            <person name="de Bekker C."/>
            <person name="Ohm R.A."/>
            <person name="Evans H.C."/>
            <person name="Brachmann A."/>
            <person name="Hughes D.P."/>
        </authorList>
    </citation>
    <scope>NUCLEOTIDE SEQUENCE [LARGE SCALE GENOMIC DNA]</scope>
    <source>
        <strain evidence="2 3">SC16a</strain>
    </source>
</reference>
<dbReference type="EMBL" id="LAZP02000357">
    <property type="protein sequence ID" value="PFH57854.1"/>
    <property type="molecule type" value="Genomic_DNA"/>
</dbReference>
<dbReference type="GO" id="GO:0033768">
    <property type="term" value="C:SUMO-targeted ubiquitin ligase complex"/>
    <property type="evidence" value="ECO:0007669"/>
    <property type="project" value="TreeGrafter"/>
</dbReference>
<reference evidence="2 3" key="1">
    <citation type="journal article" date="2015" name="BMC Genomics">
        <title>Gene expression during zombie ant biting behavior reflects the complexity underlying fungal parasitic behavioral manipulation.</title>
        <authorList>
            <person name="de Bekker C."/>
            <person name="Ohm R.A."/>
            <person name="Loreto R.G."/>
            <person name="Sebastian A."/>
            <person name="Albert I."/>
            <person name="Merrow M."/>
            <person name="Brachmann A."/>
            <person name="Hughes D.P."/>
        </authorList>
    </citation>
    <scope>NUCLEOTIDE SEQUENCE [LARGE SCALE GENOMIC DNA]</scope>
    <source>
        <strain evidence="2 3">SC16a</strain>
    </source>
</reference>
<dbReference type="GO" id="GO:0004842">
    <property type="term" value="F:ubiquitin-protein transferase activity"/>
    <property type="evidence" value="ECO:0007669"/>
    <property type="project" value="TreeGrafter"/>
</dbReference>
<comment type="caution">
    <text evidence="2">The sequence shown here is derived from an EMBL/GenBank/DDBJ whole genome shotgun (WGS) entry which is preliminary data.</text>
</comment>
<protein>
    <recommendedName>
        <fullName evidence="4">Cell cycle control protein</fullName>
    </recommendedName>
</protein>
<accession>A0A2A9P9G7</accession>
<sequence>MPAGGLELGSDDDLVEIGASPRRPGSLHGMRDSRSSTLLPVGLRPSSRPDQQRSRQLGRQDGPAAVIDLTNEPDSPEGPRSQQTLGRNPRRTNSQNVSPPHLSRTDSTLISPFSSVIDLTVDSPEDQRQPESPRLLRPRHTFTHHHHHHRHHHHHPHQHRPPRQVFRQFVPDQLIEVEFLNSGGVNLLPDIAMGVQRMTAGLIGADVWRRGGFNPPSFEFAAAAAAAASFGNDRDPSPKPPMEQVLPAREGFTRDTQQDPEGDGAGIVVCPACNEELAYDPTDNSARGGDSKKRRRVPGEHHFWALKKCGHVYCADCFENRKPTKAMPNGAGFRSLIGKSPGSASTLNELRCVVTGCETKIAHKTEWVGIFL</sequence>
<name>A0A2A9P9G7_OPHUN</name>